<organism evidence="1 2">
    <name type="scientific">Brenneria goodwinii</name>
    <dbReference type="NCBI Taxonomy" id="1109412"/>
    <lineage>
        <taxon>Bacteria</taxon>
        <taxon>Pseudomonadati</taxon>
        <taxon>Pseudomonadota</taxon>
        <taxon>Gammaproteobacteria</taxon>
        <taxon>Enterobacterales</taxon>
        <taxon>Pectobacteriaceae</taxon>
        <taxon>Brenneria</taxon>
    </lineage>
</organism>
<protein>
    <recommendedName>
        <fullName evidence="3">Mobile element protein</fullName>
    </recommendedName>
</protein>
<dbReference type="EMBL" id="CGIG01000001">
    <property type="protein sequence ID" value="CPR18919.1"/>
    <property type="molecule type" value="Genomic_DNA"/>
</dbReference>
<evidence type="ECO:0000313" key="2">
    <source>
        <dbReference type="Proteomes" id="UP000044377"/>
    </source>
</evidence>
<accession>A0A0G4JYE1</accession>
<reference evidence="2" key="1">
    <citation type="submission" date="2015-01" db="EMBL/GenBank/DDBJ databases">
        <authorList>
            <person name="Paterson Steve"/>
        </authorList>
    </citation>
    <scope>NUCLEOTIDE SEQUENCE [LARGE SCALE GENOMIC DNA]</scope>
    <source>
        <strain evidence="2">OBR1</strain>
    </source>
</reference>
<keyword evidence="2" id="KW-1185">Reference proteome</keyword>
<gene>
    <name evidence="1" type="ORF">BN1221_03478c</name>
</gene>
<evidence type="ECO:0000313" key="1">
    <source>
        <dbReference type="EMBL" id="CPR18919.1"/>
    </source>
</evidence>
<sequence length="52" mass="6318">MKYYNDLLFPKFLIKFTEMLFSSVTKRRSEYLSGRIAAQTLFSEEQIYDWLV</sequence>
<dbReference type="AlphaFoldDB" id="A0A0G4JYE1"/>
<name>A0A0G4JYE1_9GAMM</name>
<proteinExistence type="predicted"/>
<evidence type="ECO:0008006" key="3">
    <source>
        <dbReference type="Google" id="ProtNLM"/>
    </source>
</evidence>
<dbReference type="Proteomes" id="UP000044377">
    <property type="component" value="Unassembled WGS sequence"/>
</dbReference>